<evidence type="ECO:0000313" key="2">
    <source>
        <dbReference type="Proteomes" id="UP000313948"/>
    </source>
</evidence>
<dbReference type="EMBL" id="CP040899">
    <property type="protein sequence ID" value="QDB80014.1"/>
    <property type="molecule type" value="Genomic_DNA"/>
</dbReference>
<gene>
    <name evidence="1" type="ORF">FE251_11960</name>
</gene>
<sequence length="95" mass="10759">MLEDEVREFVRRRWLDPAREVAGIRTLVADCEQTAKDLLDAIAGLGPFQHFLDDPTIEEVWINEPGKVFIARACRAEFEIASSRHLPPNMGNLAI</sequence>
<name>A0ABX5VNC7_9MICO</name>
<keyword evidence="2" id="KW-1185">Reference proteome</keyword>
<reference evidence="1 2" key="1">
    <citation type="submission" date="2019-05" db="EMBL/GenBank/DDBJ databases">
        <title>Georgenia *** sp. nov., and Georgenia *** sp. nov., isolated from the intestinal contents of plateau pika (Ochotona curzoniae) in the Qinghai-Tibet plateau of China.</title>
        <authorList>
            <person name="Tian Z."/>
        </authorList>
    </citation>
    <scope>NUCLEOTIDE SEQUENCE [LARGE SCALE GENOMIC DNA]</scope>
    <source>
        <strain evidence="1 2">Z294</strain>
    </source>
</reference>
<evidence type="ECO:0000313" key="1">
    <source>
        <dbReference type="EMBL" id="QDB80014.1"/>
    </source>
</evidence>
<proteinExistence type="predicted"/>
<dbReference type="Gene3D" id="3.30.450.380">
    <property type="match status" value="1"/>
</dbReference>
<evidence type="ECO:0008006" key="3">
    <source>
        <dbReference type="Google" id="ProtNLM"/>
    </source>
</evidence>
<dbReference type="RefSeq" id="WP_139948907.1">
    <property type="nucleotide sequence ID" value="NZ_CP040899.1"/>
</dbReference>
<protein>
    <recommendedName>
        <fullName evidence="3">CpaF family protein</fullName>
    </recommendedName>
</protein>
<organism evidence="1 2">
    <name type="scientific">Georgenia wutianyii</name>
    <dbReference type="NCBI Taxonomy" id="2585135"/>
    <lineage>
        <taxon>Bacteria</taxon>
        <taxon>Bacillati</taxon>
        <taxon>Actinomycetota</taxon>
        <taxon>Actinomycetes</taxon>
        <taxon>Micrococcales</taxon>
        <taxon>Bogoriellaceae</taxon>
        <taxon>Georgenia</taxon>
    </lineage>
</organism>
<accession>A0ABX5VNC7</accession>
<dbReference type="Proteomes" id="UP000313948">
    <property type="component" value="Chromosome"/>
</dbReference>